<dbReference type="InterPro" id="IPR004358">
    <property type="entry name" value="Sig_transdc_His_kin-like_C"/>
</dbReference>
<evidence type="ECO:0000313" key="9">
    <source>
        <dbReference type="EMBL" id="SHK15742.1"/>
    </source>
</evidence>
<organism evidence="9 10">
    <name type="scientific">Desulfatibacillum alkenivorans DSM 16219</name>
    <dbReference type="NCBI Taxonomy" id="1121393"/>
    <lineage>
        <taxon>Bacteria</taxon>
        <taxon>Pseudomonadati</taxon>
        <taxon>Thermodesulfobacteriota</taxon>
        <taxon>Desulfobacteria</taxon>
        <taxon>Desulfobacterales</taxon>
        <taxon>Desulfatibacillaceae</taxon>
        <taxon>Desulfatibacillum</taxon>
    </lineage>
</organism>
<dbReference type="Proteomes" id="UP000183994">
    <property type="component" value="Unassembled WGS sequence"/>
</dbReference>
<dbReference type="PRINTS" id="PR00344">
    <property type="entry name" value="BCTRLSENSOR"/>
</dbReference>
<evidence type="ECO:0000256" key="1">
    <source>
        <dbReference type="ARBA" id="ARBA00000085"/>
    </source>
</evidence>
<dbReference type="STRING" id="1121393.SAMN02745216_02974"/>
<feature type="domain" description="PAC" evidence="8">
    <location>
        <begin position="239"/>
        <end position="287"/>
    </location>
</feature>
<protein>
    <recommendedName>
        <fullName evidence="2">histidine kinase</fullName>
        <ecNumber evidence="2">2.7.13.3</ecNumber>
    </recommendedName>
</protein>
<evidence type="ECO:0000256" key="3">
    <source>
        <dbReference type="ARBA" id="ARBA00022553"/>
    </source>
</evidence>
<keyword evidence="3" id="KW-0597">Phosphoprotein</keyword>
<dbReference type="PROSITE" id="PS50112">
    <property type="entry name" value="PAS"/>
    <property type="match status" value="1"/>
</dbReference>
<dbReference type="Pfam" id="PF13426">
    <property type="entry name" value="PAS_9"/>
    <property type="match status" value="2"/>
</dbReference>
<feature type="domain" description="Histidine kinase" evidence="6">
    <location>
        <begin position="514"/>
        <end position="696"/>
    </location>
</feature>
<dbReference type="SMART" id="SM00387">
    <property type="entry name" value="HATPase_c"/>
    <property type="match status" value="1"/>
</dbReference>
<evidence type="ECO:0000259" key="6">
    <source>
        <dbReference type="PROSITE" id="PS50109"/>
    </source>
</evidence>
<dbReference type="InterPro" id="IPR000700">
    <property type="entry name" value="PAS-assoc_C"/>
</dbReference>
<dbReference type="AlphaFoldDB" id="A0A1M6Q699"/>
<evidence type="ECO:0000259" key="7">
    <source>
        <dbReference type="PROSITE" id="PS50112"/>
    </source>
</evidence>
<proteinExistence type="predicted"/>
<reference evidence="10" key="1">
    <citation type="submission" date="2016-11" db="EMBL/GenBank/DDBJ databases">
        <authorList>
            <person name="Varghese N."/>
            <person name="Submissions S."/>
        </authorList>
    </citation>
    <scope>NUCLEOTIDE SEQUENCE [LARGE SCALE GENOMIC DNA]</scope>
    <source>
        <strain evidence="10">DSM 16219</strain>
    </source>
</reference>
<feature type="domain" description="PAS" evidence="7">
    <location>
        <begin position="43"/>
        <end position="113"/>
    </location>
</feature>
<accession>A0A1M6Q699</accession>
<dbReference type="InterPro" id="IPR035965">
    <property type="entry name" value="PAS-like_dom_sf"/>
</dbReference>
<evidence type="ECO:0000313" key="10">
    <source>
        <dbReference type="Proteomes" id="UP000183994"/>
    </source>
</evidence>
<evidence type="ECO:0000256" key="5">
    <source>
        <dbReference type="ARBA" id="ARBA00022777"/>
    </source>
</evidence>
<comment type="catalytic activity">
    <reaction evidence="1">
        <text>ATP + protein L-histidine = ADP + protein N-phospho-L-histidine.</text>
        <dbReference type="EC" id="2.7.13.3"/>
    </reaction>
</comment>
<dbReference type="InterPro" id="IPR052162">
    <property type="entry name" value="Sensor_kinase/Photoreceptor"/>
</dbReference>
<dbReference type="PANTHER" id="PTHR43304:SF1">
    <property type="entry name" value="PAC DOMAIN-CONTAINING PROTEIN"/>
    <property type="match status" value="1"/>
</dbReference>
<dbReference type="InterPro" id="IPR036890">
    <property type="entry name" value="HATPase_C_sf"/>
</dbReference>
<dbReference type="Gene3D" id="1.10.287.130">
    <property type="match status" value="1"/>
</dbReference>
<evidence type="ECO:0000256" key="2">
    <source>
        <dbReference type="ARBA" id="ARBA00012438"/>
    </source>
</evidence>
<dbReference type="GO" id="GO:0004673">
    <property type="term" value="F:protein histidine kinase activity"/>
    <property type="evidence" value="ECO:0007669"/>
    <property type="project" value="UniProtKB-EC"/>
</dbReference>
<dbReference type="GO" id="GO:0006355">
    <property type="term" value="P:regulation of DNA-templated transcription"/>
    <property type="evidence" value="ECO:0007669"/>
    <property type="project" value="InterPro"/>
</dbReference>
<name>A0A1M6Q699_9BACT</name>
<dbReference type="RefSeq" id="WP_073476972.1">
    <property type="nucleotide sequence ID" value="NZ_FQZU01000019.1"/>
</dbReference>
<dbReference type="Pfam" id="PF02518">
    <property type="entry name" value="HATPase_c"/>
    <property type="match status" value="1"/>
</dbReference>
<dbReference type="SMART" id="SM00086">
    <property type="entry name" value="PAC"/>
    <property type="match status" value="3"/>
</dbReference>
<dbReference type="Gene3D" id="3.30.565.10">
    <property type="entry name" value="Histidine kinase-like ATPase, C-terminal domain"/>
    <property type="match status" value="1"/>
</dbReference>
<dbReference type="EMBL" id="FQZU01000019">
    <property type="protein sequence ID" value="SHK15742.1"/>
    <property type="molecule type" value="Genomic_DNA"/>
</dbReference>
<sequence length="703" mass="79063">MGSKDSYEDLEIRIQELERELNSCKSQEKQSGRHGHDGENRLEYERYKSLVENINEIVFSTDAKAQITYVSPNIFKVSGFTQEEVLGRNFVEFVFPEDLASRMNQFQKIMEGENQVTEYRMMCKDGRIIWVRANARAMMTEEGFTGLQGILVDITDSKIMEEDLRKSEERFRNLFNNAQVGLVRTRLGDGKVLAINELCARMFQIAPEDLQGLRSTDFYANAKDREFMVEILQANGMIENHEVLMRRKDGSEFWASYSLRIYPEAGAVEGVIIDISQRKAAEEALQRSEERFKSLITQSPISYEYYGMDGTLLENNPAHCRMWGTTREALVGNYNLFQDPVIMTDPSKRKILDKVFSGEVVRVPPFQHRPTSRIKESEKELWVKATMYPIKQNGEVVNVVNVLEDVTEQKMMEAKLEETNKQLVLAAREAGMAEVATGVLHNIGNILNSVHVNAGSILEKMENSRVVNFERAGAMLKENLDSIGEYLALDPKGKKLPAYLAELAAHIGGERRKMLEDVKQLREYIDHMVTIISLQQSFGKAAGLTEITDIQEVVEAAVTLNKAALIRHGIKLERNFEDLPPLLADRNRVMQIMVNLIANAKHAIKNSQGKRGKIMVSIQKDGEDQVAISVSDNGVGIPPENLNRIFTHGFTTRKKGHGFGLHSGSIAAAEMGGSLTAHSRGKGKGAAFTLTIPFKRPDGKKSP</sequence>
<dbReference type="Gene3D" id="3.30.450.20">
    <property type="entry name" value="PAS domain"/>
    <property type="match status" value="3"/>
</dbReference>
<dbReference type="InterPro" id="IPR001610">
    <property type="entry name" value="PAC"/>
</dbReference>
<dbReference type="PANTHER" id="PTHR43304">
    <property type="entry name" value="PHYTOCHROME-LIKE PROTEIN CPH1"/>
    <property type="match status" value="1"/>
</dbReference>
<gene>
    <name evidence="9" type="ORF">SAMN02745216_02974</name>
</gene>
<dbReference type="SMART" id="SM00091">
    <property type="entry name" value="PAS"/>
    <property type="match status" value="3"/>
</dbReference>
<dbReference type="InterPro" id="IPR003594">
    <property type="entry name" value="HATPase_dom"/>
</dbReference>
<evidence type="ECO:0000256" key="4">
    <source>
        <dbReference type="ARBA" id="ARBA00022679"/>
    </source>
</evidence>
<dbReference type="InterPro" id="IPR005467">
    <property type="entry name" value="His_kinase_dom"/>
</dbReference>
<keyword evidence="5" id="KW-0418">Kinase</keyword>
<dbReference type="InterPro" id="IPR000014">
    <property type="entry name" value="PAS"/>
</dbReference>
<dbReference type="CDD" id="cd00130">
    <property type="entry name" value="PAS"/>
    <property type="match status" value="2"/>
</dbReference>
<dbReference type="NCBIfam" id="TIGR00229">
    <property type="entry name" value="sensory_box"/>
    <property type="match status" value="3"/>
</dbReference>
<dbReference type="Pfam" id="PF00989">
    <property type="entry name" value="PAS"/>
    <property type="match status" value="1"/>
</dbReference>
<feature type="domain" description="PAC" evidence="8">
    <location>
        <begin position="115"/>
        <end position="166"/>
    </location>
</feature>
<dbReference type="PROSITE" id="PS50113">
    <property type="entry name" value="PAC"/>
    <property type="match status" value="3"/>
</dbReference>
<dbReference type="SUPFAM" id="SSF55785">
    <property type="entry name" value="PYP-like sensor domain (PAS domain)"/>
    <property type="match status" value="3"/>
</dbReference>
<evidence type="ECO:0000259" key="8">
    <source>
        <dbReference type="PROSITE" id="PS50113"/>
    </source>
</evidence>
<dbReference type="EC" id="2.7.13.3" evidence="2"/>
<dbReference type="CDD" id="cd00075">
    <property type="entry name" value="HATPase"/>
    <property type="match status" value="1"/>
</dbReference>
<dbReference type="SUPFAM" id="SSF55874">
    <property type="entry name" value="ATPase domain of HSP90 chaperone/DNA topoisomerase II/histidine kinase"/>
    <property type="match status" value="1"/>
</dbReference>
<keyword evidence="10" id="KW-1185">Reference proteome</keyword>
<dbReference type="PROSITE" id="PS50109">
    <property type="entry name" value="HIS_KIN"/>
    <property type="match status" value="1"/>
</dbReference>
<feature type="domain" description="PAC" evidence="8">
    <location>
        <begin position="367"/>
        <end position="418"/>
    </location>
</feature>
<keyword evidence="4" id="KW-0808">Transferase</keyword>
<dbReference type="InterPro" id="IPR013767">
    <property type="entry name" value="PAS_fold"/>
</dbReference>